<sequence length="220" mass="23881">MTRHASLREPELSPMARRIVGAVLLSIGLHAAILGLLGVSASHAKLVASPKFFQVSIQSAQTYPHQSTPAALDLGRALPSPVTDRRPRSPVLPKPDDHFPVSTTHAPDKHEALPVMDVHPLVDMTYYTARELDVLPQPVHPVLPNFPEQAKLAGLTGWVVLTLKLDDTGAVQSVVMKEANPPDVFNQSALTAFQHAHFSPGIKAGRAVYSRLEIKVHYGE</sequence>
<comment type="similarity">
    <text evidence="2">Belongs to the TonB family.</text>
</comment>
<keyword evidence="3" id="KW-0813">Transport</keyword>
<dbReference type="InterPro" id="IPR037682">
    <property type="entry name" value="TonB_C"/>
</dbReference>
<dbReference type="GO" id="GO:0005886">
    <property type="term" value="C:plasma membrane"/>
    <property type="evidence" value="ECO:0007669"/>
    <property type="project" value="UniProtKB-SubCell"/>
</dbReference>
<dbReference type="EMBL" id="CABR01000128">
    <property type="protein sequence ID" value="CBI11207.1"/>
    <property type="molecule type" value="Genomic_DNA"/>
</dbReference>
<keyword evidence="7" id="KW-0653">Protein transport</keyword>
<dbReference type="Pfam" id="PF03544">
    <property type="entry name" value="TonB_C"/>
    <property type="match status" value="1"/>
</dbReference>
<evidence type="ECO:0000256" key="2">
    <source>
        <dbReference type="ARBA" id="ARBA00006555"/>
    </source>
</evidence>
<protein>
    <recommendedName>
        <fullName evidence="11">TonB C-terminal domain-containing protein</fullName>
    </recommendedName>
</protein>
<dbReference type="NCBIfam" id="TIGR01352">
    <property type="entry name" value="tonB_Cterm"/>
    <property type="match status" value="1"/>
</dbReference>
<dbReference type="GO" id="GO:0015031">
    <property type="term" value="P:protein transport"/>
    <property type="evidence" value="ECO:0007669"/>
    <property type="project" value="UniProtKB-KW"/>
</dbReference>
<comment type="caution">
    <text evidence="12">The sequence shown here is derived from an EMBL/GenBank/DDBJ whole genome shotgun (WGS) entry which is preliminary data.</text>
</comment>
<comment type="subcellular location">
    <subcellularLocation>
        <location evidence="1">Cell inner membrane</location>
        <topology evidence="1">Single-pass membrane protein</topology>
        <orientation evidence="1">Periplasmic side</orientation>
    </subcellularLocation>
</comment>
<evidence type="ECO:0000313" key="12">
    <source>
        <dbReference type="EMBL" id="CBI11207.1"/>
    </source>
</evidence>
<feature type="region of interest" description="Disordered" evidence="10">
    <location>
        <begin position="77"/>
        <end position="106"/>
    </location>
</feature>
<feature type="domain" description="TonB C-terminal" evidence="11">
    <location>
        <begin position="131"/>
        <end position="220"/>
    </location>
</feature>
<keyword evidence="5" id="KW-0997">Cell inner membrane</keyword>
<evidence type="ECO:0000256" key="10">
    <source>
        <dbReference type="SAM" id="MobiDB-lite"/>
    </source>
</evidence>
<reference evidence="12" key="1">
    <citation type="submission" date="2009-10" db="EMBL/GenBank/DDBJ databases">
        <title>Diversity of trophic interactions inside an arsenic-rich microbial ecosystem.</title>
        <authorList>
            <person name="Bertin P.N."/>
            <person name="Heinrich-Salmeron A."/>
            <person name="Pelletier E."/>
            <person name="Goulhen-Chollet F."/>
            <person name="Arsene-Ploetze F."/>
            <person name="Gallien S."/>
            <person name="Calteau A."/>
            <person name="Vallenet D."/>
            <person name="Casiot C."/>
            <person name="Chane-Woon-Ming B."/>
            <person name="Giloteaux L."/>
            <person name="Barakat M."/>
            <person name="Bonnefoy V."/>
            <person name="Bruneel O."/>
            <person name="Chandler M."/>
            <person name="Cleiss J."/>
            <person name="Duran R."/>
            <person name="Elbaz-Poulichet F."/>
            <person name="Fonknechten N."/>
            <person name="Lauga B."/>
            <person name="Mornico D."/>
            <person name="Ortet P."/>
            <person name="Schaeffer C."/>
            <person name="Siguier P."/>
            <person name="Alexander Thil Smith A."/>
            <person name="Van Dorsselaer A."/>
            <person name="Weissenbach J."/>
            <person name="Medigue C."/>
            <person name="Le Paslier D."/>
        </authorList>
    </citation>
    <scope>NUCLEOTIDE SEQUENCE</scope>
</reference>
<keyword evidence="6" id="KW-0812">Transmembrane</keyword>
<evidence type="ECO:0000259" key="11">
    <source>
        <dbReference type="PROSITE" id="PS52015"/>
    </source>
</evidence>
<dbReference type="Gene3D" id="3.30.1150.10">
    <property type="match status" value="1"/>
</dbReference>
<dbReference type="SUPFAM" id="SSF74653">
    <property type="entry name" value="TolA/TonB C-terminal domain"/>
    <property type="match status" value="1"/>
</dbReference>
<keyword evidence="8" id="KW-1133">Transmembrane helix</keyword>
<evidence type="ECO:0000256" key="8">
    <source>
        <dbReference type="ARBA" id="ARBA00022989"/>
    </source>
</evidence>
<keyword evidence="9" id="KW-0472">Membrane</keyword>
<dbReference type="InterPro" id="IPR006260">
    <property type="entry name" value="TonB/TolA_C"/>
</dbReference>
<evidence type="ECO:0000256" key="9">
    <source>
        <dbReference type="ARBA" id="ARBA00023136"/>
    </source>
</evidence>
<dbReference type="PANTHER" id="PTHR33446">
    <property type="entry name" value="PROTEIN TONB-RELATED"/>
    <property type="match status" value="1"/>
</dbReference>
<evidence type="ECO:0000256" key="3">
    <source>
        <dbReference type="ARBA" id="ARBA00022448"/>
    </source>
</evidence>
<dbReference type="InterPro" id="IPR051045">
    <property type="entry name" value="TonB-dependent_transducer"/>
</dbReference>
<gene>
    <name evidence="12" type="ORF">CARN7_2020</name>
</gene>
<evidence type="ECO:0000256" key="7">
    <source>
        <dbReference type="ARBA" id="ARBA00022927"/>
    </source>
</evidence>
<organism evidence="12">
    <name type="scientific">mine drainage metagenome</name>
    <dbReference type="NCBI Taxonomy" id="410659"/>
    <lineage>
        <taxon>unclassified sequences</taxon>
        <taxon>metagenomes</taxon>
        <taxon>ecological metagenomes</taxon>
    </lineage>
</organism>
<dbReference type="AlphaFoldDB" id="E6QVD4"/>
<evidence type="ECO:0000256" key="6">
    <source>
        <dbReference type="ARBA" id="ARBA00022692"/>
    </source>
</evidence>
<name>E6QVD4_9ZZZZ</name>
<evidence type="ECO:0000256" key="5">
    <source>
        <dbReference type="ARBA" id="ARBA00022519"/>
    </source>
</evidence>
<keyword evidence="4" id="KW-1003">Cell membrane</keyword>
<dbReference type="GO" id="GO:0055085">
    <property type="term" value="P:transmembrane transport"/>
    <property type="evidence" value="ECO:0007669"/>
    <property type="project" value="InterPro"/>
</dbReference>
<proteinExistence type="inferred from homology"/>
<accession>E6QVD4</accession>
<dbReference type="PROSITE" id="PS52015">
    <property type="entry name" value="TONB_CTD"/>
    <property type="match status" value="1"/>
</dbReference>
<evidence type="ECO:0000256" key="1">
    <source>
        <dbReference type="ARBA" id="ARBA00004383"/>
    </source>
</evidence>
<evidence type="ECO:0000256" key="4">
    <source>
        <dbReference type="ARBA" id="ARBA00022475"/>
    </source>
</evidence>